<evidence type="ECO:0000256" key="1">
    <source>
        <dbReference type="SAM" id="MobiDB-lite"/>
    </source>
</evidence>
<gene>
    <name evidence="3" type="ORF">ACIA8P_35115</name>
</gene>
<evidence type="ECO:0000313" key="4">
    <source>
        <dbReference type="Proteomes" id="UP001612415"/>
    </source>
</evidence>
<feature type="compositionally biased region" description="Gly residues" evidence="1">
    <location>
        <begin position="23"/>
        <end position="32"/>
    </location>
</feature>
<proteinExistence type="predicted"/>
<keyword evidence="2" id="KW-0812">Transmembrane</keyword>
<feature type="region of interest" description="Disordered" evidence="1">
    <location>
        <begin position="66"/>
        <end position="100"/>
    </location>
</feature>
<protein>
    <recommendedName>
        <fullName evidence="5">Aromatic ring-opening dioxygenase LigA</fullName>
    </recommendedName>
</protein>
<feature type="region of interest" description="Disordered" evidence="1">
    <location>
        <begin position="1"/>
        <end position="33"/>
    </location>
</feature>
<evidence type="ECO:0000256" key="2">
    <source>
        <dbReference type="SAM" id="Phobius"/>
    </source>
</evidence>
<feature type="compositionally biased region" description="Basic and acidic residues" evidence="1">
    <location>
        <begin position="1"/>
        <end position="17"/>
    </location>
</feature>
<evidence type="ECO:0000313" key="3">
    <source>
        <dbReference type="EMBL" id="MFI5679802.1"/>
    </source>
</evidence>
<evidence type="ECO:0008006" key="5">
    <source>
        <dbReference type="Google" id="ProtNLM"/>
    </source>
</evidence>
<dbReference type="EMBL" id="JBITDC010000017">
    <property type="protein sequence ID" value="MFI5679802.1"/>
    <property type="molecule type" value="Genomic_DNA"/>
</dbReference>
<keyword evidence="2" id="KW-1133">Transmembrane helix</keyword>
<organism evidence="3 4">
    <name type="scientific">Streptomyces cellulosae</name>
    <dbReference type="NCBI Taxonomy" id="1968"/>
    <lineage>
        <taxon>Bacteria</taxon>
        <taxon>Bacillati</taxon>
        <taxon>Actinomycetota</taxon>
        <taxon>Actinomycetes</taxon>
        <taxon>Kitasatosporales</taxon>
        <taxon>Streptomycetaceae</taxon>
        <taxon>Streptomyces</taxon>
    </lineage>
</organism>
<reference evidence="3 4" key="1">
    <citation type="submission" date="2024-10" db="EMBL/GenBank/DDBJ databases">
        <title>The Natural Products Discovery Center: Release of the First 8490 Sequenced Strains for Exploring Actinobacteria Biosynthetic Diversity.</title>
        <authorList>
            <person name="Kalkreuter E."/>
            <person name="Kautsar S.A."/>
            <person name="Yang D."/>
            <person name="Bader C.D."/>
            <person name="Teijaro C.N."/>
            <person name="Fluegel L."/>
            <person name="Davis C.M."/>
            <person name="Simpson J.R."/>
            <person name="Lauterbach L."/>
            <person name="Steele A.D."/>
            <person name="Gui C."/>
            <person name="Meng S."/>
            <person name="Li G."/>
            <person name="Viehrig K."/>
            <person name="Ye F."/>
            <person name="Su P."/>
            <person name="Kiefer A.F."/>
            <person name="Nichols A."/>
            <person name="Cepeda A.J."/>
            <person name="Yan W."/>
            <person name="Fan B."/>
            <person name="Jiang Y."/>
            <person name="Adhikari A."/>
            <person name="Zheng C.-J."/>
            <person name="Schuster L."/>
            <person name="Cowan T.M."/>
            <person name="Smanski M.J."/>
            <person name="Chevrette M.G."/>
            <person name="De Carvalho L.P.S."/>
            <person name="Shen B."/>
        </authorList>
    </citation>
    <scope>NUCLEOTIDE SEQUENCE [LARGE SCALE GENOMIC DNA]</scope>
    <source>
        <strain evidence="3 4">NPDC051599</strain>
    </source>
</reference>
<comment type="caution">
    <text evidence="3">The sequence shown here is derived from an EMBL/GenBank/DDBJ whole genome shotgun (WGS) entry which is preliminary data.</text>
</comment>
<name>A0ABW7YD74_STRCE</name>
<dbReference type="RefSeq" id="WP_398660233.1">
    <property type="nucleotide sequence ID" value="NZ_JBITDC010000017.1"/>
</dbReference>
<keyword evidence="2" id="KW-0472">Membrane</keyword>
<keyword evidence="4" id="KW-1185">Reference proteome</keyword>
<feature type="transmembrane region" description="Helical" evidence="2">
    <location>
        <begin position="42"/>
        <end position="60"/>
    </location>
</feature>
<feature type="compositionally biased region" description="Low complexity" evidence="1">
    <location>
        <begin position="473"/>
        <end position="503"/>
    </location>
</feature>
<accession>A0ABW7YD74</accession>
<feature type="region of interest" description="Disordered" evidence="1">
    <location>
        <begin position="463"/>
        <end position="503"/>
    </location>
</feature>
<dbReference type="Proteomes" id="UP001612415">
    <property type="component" value="Unassembled WGS sequence"/>
</dbReference>
<sequence length="503" mass="51319">MPENPEDRERDIPEKAEQPSPGDTGGTGGTGGKKGRFTWKKVLLLAIALVVVGSLVQVIAKSGGFGGALNTTGGKPGQKDAPSEVRTPTRKPKTVELRGQKIPRQAGPIIVVNPGLVTPGGKATIQGAGFDARSTVDLLLKTSAKQSQGKNLASAKVDRTGSLNTQITVPDSVSKGATLVAQQRDADNVAQAQLVAGGVVGAVKISKTVGKPGDSVSLNVRGFRAGERIKVYWGRAGGTPDAVLTADGSGGIGRADIKVGVAPTGVGTLILVGEKSKTTATAPFQVLGLYPSLKSSPYALKSGRQITVSASGFAPNERVLFYINSAGGIPAFTANADANGKVGSVAFAVPFGLEGRQSVTAIGDRTRAVVRSGFQVMPYTPAAEPSTYTGKAGTAVTFYVSGFAPKETVTLYGGGQNGDEKKLATFQVDDKGAAKAVGSYKITPADEGGVSFKLVGSKSGGTAKAAVNASQKQGQQDQGQGQGQGQQDQGQGQQDQGQQDQGQ</sequence>